<accession>A0A366H186</accession>
<organism evidence="1 2">
    <name type="scientific">Roseimicrobium gellanilyticum</name>
    <dbReference type="NCBI Taxonomy" id="748857"/>
    <lineage>
        <taxon>Bacteria</taxon>
        <taxon>Pseudomonadati</taxon>
        <taxon>Verrucomicrobiota</taxon>
        <taxon>Verrucomicrobiia</taxon>
        <taxon>Verrucomicrobiales</taxon>
        <taxon>Verrucomicrobiaceae</taxon>
        <taxon>Roseimicrobium</taxon>
    </lineage>
</organism>
<comment type="caution">
    <text evidence="1">The sequence shown here is derived from an EMBL/GenBank/DDBJ whole genome shotgun (WGS) entry which is preliminary data.</text>
</comment>
<dbReference type="AlphaFoldDB" id="A0A366H186"/>
<proteinExistence type="predicted"/>
<evidence type="ECO:0000313" key="1">
    <source>
        <dbReference type="EMBL" id="RBP35643.1"/>
    </source>
</evidence>
<dbReference type="Proteomes" id="UP000253426">
    <property type="component" value="Unassembled WGS sequence"/>
</dbReference>
<sequence length="253" mass="27584">MTCGSNHLSSVGLSPTELANLAAHLVASNILAPPPHLVAGDRRESDFKRIIDETLAFIALCADALHSRNECVRQAPERQAIAASAEKIKTKAYEASHNMPEPTRSALAGIGEDRNWESLSNDARSAARKKLARAPIGEFLQEANVSQMLPTEKELGSIGEKRSWASIPQDERSNSIFRILTNHMVELGSDQIPALSDATITEYGAEGVPVEIAETILWHLKVSNDDRQGALNLEAAQLRTSWEEASIQSDGRR</sequence>
<evidence type="ECO:0000313" key="2">
    <source>
        <dbReference type="Proteomes" id="UP000253426"/>
    </source>
</evidence>
<dbReference type="EMBL" id="QNRR01000020">
    <property type="protein sequence ID" value="RBP35643.1"/>
    <property type="molecule type" value="Genomic_DNA"/>
</dbReference>
<reference evidence="1 2" key="1">
    <citation type="submission" date="2018-06" db="EMBL/GenBank/DDBJ databases">
        <title>Genomic Encyclopedia of Type Strains, Phase IV (KMG-IV): sequencing the most valuable type-strain genomes for metagenomic binning, comparative biology and taxonomic classification.</title>
        <authorList>
            <person name="Goeker M."/>
        </authorList>
    </citation>
    <scope>NUCLEOTIDE SEQUENCE [LARGE SCALE GENOMIC DNA]</scope>
    <source>
        <strain evidence="1 2">DSM 25532</strain>
    </source>
</reference>
<protein>
    <submittedName>
        <fullName evidence="1">Uncharacterized protein</fullName>
    </submittedName>
</protein>
<keyword evidence="2" id="KW-1185">Reference proteome</keyword>
<gene>
    <name evidence="1" type="ORF">DES53_12011</name>
</gene>
<name>A0A366H186_9BACT</name>